<dbReference type="InterPro" id="IPR006665">
    <property type="entry name" value="OmpA-like"/>
</dbReference>
<evidence type="ECO:0000256" key="3">
    <source>
        <dbReference type="ARBA" id="ARBA00023237"/>
    </source>
</evidence>
<sequence length="230" mass="24384">MRVRSAILAGTAAISLLGTTACVTNPETGNQRVSRAAIGGVAGAVGGYLLGDLLGGRNDRTERIVGAGLGAVAGVAIGTYMDRQQRDLERATAGTDTEVIRDGDNLYLQMPGSVAEFDVDSSSIRPQFRETLNDIAQTLSSYPETYIDIYGHTDSDGSDAYNLSLSQRRASSVSDYLVSRNVQRARIATEGFGESQPIASNATAEGKQQNRRVEIRIVPITQQDVNAVGG</sequence>
<evidence type="ECO:0000313" key="6">
    <source>
        <dbReference type="EMBL" id="MBC2779022.1"/>
    </source>
</evidence>
<dbReference type="GO" id="GO:0009279">
    <property type="term" value="C:cell outer membrane"/>
    <property type="evidence" value="ECO:0007669"/>
    <property type="project" value="UniProtKB-SubCell"/>
</dbReference>
<dbReference type="PROSITE" id="PS01068">
    <property type="entry name" value="OMPA_1"/>
    <property type="match status" value="1"/>
</dbReference>
<dbReference type="InterPro" id="IPR006690">
    <property type="entry name" value="OMPA-like_CS"/>
</dbReference>
<dbReference type="Pfam" id="PF00691">
    <property type="entry name" value="OmpA"/>
    <property type="match status" value="1"/>
</dbReference>
<evidence type="ECO:0000256" key="1">
    <source>
        <dbReference type="ARBA" id="ARBA00004442"/>
    </source>
</evidence>
<dbReference type="Proteomes" id="UP000564378">
    <property type="component" value="Unassembled WGS sequence"/>
</dbReference>
<reference evidence="6 7" key="1">
    <citation type="submission" date="2020-08" db="EMBL/GenBank/DDBJ databases">
        <title>Draft genome sequence of Parasphingopyxis sp. GrpM-11.</title>
        <authorList>
            <person name="Oh J."/>
            <person name="Roh D.-H."/>
        </authorList>
    </citation>
    <scope>NUCLEOTIDE SEQUENCE [LARGE SCALE GENOMIC DNA]</scope>
    <source>
        <strain evidence="6 7">GrpM-11</strain>
    </source>
</reference>
<gene>
    <name evidence="6" type="ORF">H6P80_15465</name>
</gene>
<proteinExistence type="predicted"/>
<dbReference type="InterPro" id="IPR039567">
    <property type="entry name" value="Gly-zipper"/>
</dbReference>
<dbReference type="Gene3D" id="3.30.1330.60">
    <property type="entry name" value="OmpA-like domain"/>
    <property type="match status" value="1"/>
</dbReference>
<protein>
    <submittedName>
        <fullName evidence="6">OmpA family protein</fullName>
    </submittedName>
</protein>
<dbReference type="PANTHER" id="PTHR30329:SF21">
    <property type="entry name" value="LIPOPROTEIN YIAD-RELATED"/>
    <property type="match status" value="1"/>
</dbReference>
<accession>A0A842I1B0</accession>
<feature type="domain" description="OmpA-like" evidence="5">
    <location>
        <begin position="104"/>
        <end position="221"/>
    </location>
</feature>
<keyword evidence="7" id="KW-1185">Reference proteome</keyword>
<dbReference type="PANTHER" id="PTHR30329">
    <property type="entry name" value="STATOR ELEMENT OF FLAGELLAR MOTOR COMPLEX"/>
    <property type="match status" value="1"/>
</dbReference>
<keyword evidence="2 4" id="KW-0472">Membrane</keyword>
<comment type="subcellular location">
    <subcellularLocation>
        <location evidence="1">Cell outer membrane</location>
    </subcellularLocation>
</comment>
<dbReference type="PROSITE" id="PS51257">
    <property type="entry name" value="PROKAR_LIPOPROTEIN"/>
    <property type="match status" value="1"/>
</dbReference>
<comment type="caution">
    <text evidence="6">The sequence shown here is derived from an EMBL/GenBank/DDBJ whole genome shotgun (WGS) entry which is preliminary data.</text>
</comment>
<dbReference type="InterPro" id="IPR050330">
    <property type="entry name" value="Bact_OuterMem_StrucFunc"/>
</dbReference>
<keyword evidence="3" id="KW-0998">Cell outer membrane</keyword>
<dbReference type="Pfam" id="PF13488">
    <property type="entry name" value="Gly-zipper_Omp"/>
    <property type="match status" value="1"/>
</dbReference>
<dbReference type="PROSITE" id="PS51123">
    <property type="entry name" value="OMPA_2"/>
    <property type="match status" value="1"/>
</dbReference>
<name>A0A842I1B0_9SPHN</name>
<evidence type="ECO:0000256" key="2">
    <source>
        <dbReference type="ARBA" id="ARBA00023136"/>
    </source>
</evidence>
<dbReference type="RefSeq" id="WP_185802316.1">
    <property type="nucleotide sequence ID" value="NZ_JACJVJ010000003.1"/>
</dbReference>
<dbReference type="CDD" id="cd07185">
    <property type="entry name" value="OmpA_C-like"/>
    <property type="match status" value="1"/>
</dbReference>
<evidence type="ECO:0000259" key="5">
    <source>
        <dbReference type="PROSITE" id="PS51123"/>
    </source>
</evidence>
<dbReference type="InterPro" id="IPR006664">
    <property type="entry name" value="OMP_bac"/>
</dbReference>
<dbReference type="EMBL" id="JACJVJ010000003">
    <property type="protein sequence ID" value="MBC2779022.1"/>
    <property type="molecule type" value="Genomic_DNA"/>
</dbReference>
<dbReference type="PRINTS" id="PR01023">
    <property type="entry name" value="NAFLGMOTY"/>
</dbReference>
<evidence type="ECO:0000313" key="7">
    <source>
        <dbReference type="Proteomes" id="UP000564378"/>
    </source>
</evidence>
<organism evidence="6 7">
    <name type="scientific">Parasphingopyxis marina</name>
    <dbReference type="NCBI Taxonomy" id="2761622"/>
    <lineage>
        <taxon>Bacteria</taxon>
        <taxon>Pseudomonadati</taxon>
        <taxon>Pseudomonadota</taxon>
        <taxon>Alphaproteobacteria</taxon>
        <taxon>Sphingomonadales</taxon>
        <taxon>Sphingomonadaceae</taxon>
        <taxon>Parasphingopyxis</taxon>
    </lineage>
</organism>
<dbReference type="InterPro" id="IPR036737">
    <property type="entry name" value="OmpA-like_sf"/>
</dbReference>
<evidence type="ECO:0000256" key="4">
    <source>
        <dbReference type="PROSITE-ProRule" id="PRU00473"/>
    </source>
</evidence>
<dbReference type="SUPFAM" id="SSF103088">
    <property type="entry name" value="OmpA-like"/>
    <property type="match status" value="1"/>
</dbReference>
<dbReference type="PRINTS" id="PR01021">
    <property type="entry name" value="OMPADOMAIN"/>
</dbReference>
<dbReference type="AlphaFoldDB" id="A0A842I1B0"/>